<dbReference type="EMBL" id="CAACVI010000001">
    <property type="protein sequence ID" value="VEN72525.1"/>
    <property type="molecule type" value="Genomic_DNA"/>
</dbReference>
<protein>
    <submittedName>
        <fullName evidence="1">Uncharacterized protein</fullName>
    </submittedName>
</protein>
<sequence>MDLYVNDLSLSGQFPDPRSVREALEPLLKLRSRDPNFRGHFYCSRIFCARKATGVHDLRQSILGTRDKLFIGQALAWLAKSGPFWEDHRCSNPDDYFEYQTQDVTDQGLGEAARGIISGSESGVFSFRGARIAFEKSPLRVRQGLPEAPINDIDVRNFWTTEQLIEVFRSAKRYKDWQDVYAEISSRFSGLLFSNHAISPLLSTPFSKQVAKRIFELLQILNGMVVESDENGELSPRGKELLNDHFVGKKAWFTDESPTNKARFKQHMTFPDPEDRKKRIFCPWHGKIKTPQVRIHFEWPRPKGQKNIKVVYIGPKITKG</sequence>
<dbReference type="AlphaFoldDB" id="A0A484HDG8"/>
<reference evidence="1" key="1">
    <citation type="submission" date="2019-01" db="EMBL/GenBank/DDBJ databases">
        <authorList>
            <consortium name="Genoscope - CEA"/>
            <person name="William W."/>
        </authorList>
    </citation>
    <scope>NUCLEOTIDE SEQUENCE</scope>
    <source>
        <strain evidence="1">CR-1</strain>
    </source>
</reference>
<name>A0A484HDG8_9BACT</name>
<evidence type="ECO:0000313" key="1">
    <source>
        <dbReference type="EMBL" id="VEN72525.1"/>
    </source>
</evidence>
<proteinExistence type="predicted"/>
<gene>
    <name evidence="1" type="ORF">EPICR_10024</name>
</gene>
<organism evidence="1">
    <name type="scientific">uncultured Desulfobacteraceae bacterium</name>
    <dbReference type="NCBI Taxonomy" id="218296"/>
    <lineage>
        <taxon>Bacteria</taxon>
        <taxon>Pseudomonadati</taxon>
        <taxon>Thermodesulfobacteriota</taxon>
        <taxon>Desulfobacteria</taxon>
        <taxon>Desulfobacterales</taxon>
        <taxon>Desulfobacteraceae</taxon>
        <taxon>environmental samples</taxon>
    </lineage>
</organism>
<accession>A0A484HDG8</accession>